<dbReference type="Pfam" id="PF22242">
    <property type="entry name" value="6PGD_like"/>
    <property type="match status" value="1"/>
</dbReference>
<dbReference type="InterPro" id="IPR019665">
    <property type="entry name" value="OxRdtase/DH_put_Rossmann_dom"/>
</dbReference>
<evidence type="ECO:0000313" key="4">
    <source>
        <dbReference type="Proteomes" id="UP001180840"/>
    </source>
</evidence>
<accession>A0ABU2A2I2</accession>
<dbReference type="InterPro" id="IPR054507">
    <property type="entry name" value="CGL2689-like_C"/>
</dbReference>
<gene>
    <name evidence="3" type="ORF">J2S39_001979</name>
</gene>
<dbReference type="EMBL" id="JAVDXZ010000001">
    <property type="protein sequence ID" value="MDR7330303.1"/>
    <property type="molecule type" value="Genomic_DNA"/>
</dbReference>
<feature type="domain" description="Putative oxidoreductase/dehydrogenase Rossmann-like" evidence="1">
    <location>
        <begin position="40"/>
        <end position="101"/>
    </location>
</feature>
<proteinExistence type="predicted"/>
<dbReference type="Gene3D" id="3.40.50.720">
    <property type="entry name" value="NAD(P)-binding Rossmann-like Domain"/>
    <property type="match status" value="1"/>
</dbReference>
<feature type="domain" description="CGL2689-like C-terminal" evidence="2">
    <location>
        <begin position="137"/>
        <end position="235"/>
    </location>
</feature>
<comment type="caution">
    <text evidence="3">The sequence shown here is derived from an EMBL/GenBank/DDBJ whole genome shotgun (WGS) entry which is preliminary data.</text>
</comment>
<dbReference type="Gene3D" id="1.10.1040.40">
    <property type="match status" value="1"/>
</dbReference>
<dbReference type="Pfam" id="PF10727">
    <property type="entry name" value="Rossmann-like"/>
    <property type="match status" value="1"/>
</dbReference>
<evidence type="ECO:0000259" key="1">
    <source>
        <dbReference type="Pfam" id="PF10727"/>
    </source>
</evidence>
<dbReference type="RefSeq" id="WP_290195851.1">
    <property type="nucleotide sequence ID" value="NZ_CP047654.1"/>
</dbReference>
<protein>
    <submittedName>
        <fullName evidence="3">Short-subunit dehydrogenase-like oxidoreductase (DUF2520 family)</fullName>
    </submittedName>
</protein>
<organism evidence="3 4">
    <name type="scientific">Corynebacterium guangdongense</name>
    <dbReference type="NCBI Taxonomy" id="1783348"/>
    <lineage>
        <taxon>Bacteria</taxon>
        <taxon>Bacillati</taxon>
        <taxon>Actinomycetota</taxon>
        <taxon>Actinomycetes</taxon>
        <taxon>Mycobacteriales</taxon>
        <taxon>Corynebacteriaceae</taxon>
        <taxon>Corynebacterium</taxon>
    </lineage>
</organism>
<dbReference type="Proteomes" id="UP001180840">
    <property type="component" value="Unassembled WGS sequence"/>
</dbReference>
<evidence type="ECO:0000313" key="3">
    <source>
        <dbReference type="EMBL" id="MDR7330303.1"/>
    </source>
</evidence>
<evidence type="ECO:0000259" key="2">
    <source>
        <dbReference type="Pfam" id="PF22242"/>
    </source>
</evidence>
<reference evidence="3" key="1">
    <citation type="submission" date="2023-07" db="EMBL/GenBank/DDBJ databases">
        <title>Sequencing the genomes of 1000 actinobacteria strains.</title>
        <authorList>
            <person name="Klenk H.-P."/>
        </authorList>
    </citation>
    <scope>NUCLEOTIDE SEQUENCE</scope>
    <source>
        <strain evidence="3">DSM 107476</strain>
    </source>
</reference>
<name>A0ABU2A2I2_9CORY</name>
<keyword evidence="4" id="KW-1185">Reference proteome</keyword>
<sequence length="236" mass="25206">MQAPRLRAAVLVDASGSDVIVQQLQAVGHHVTVLDGVADVESAADHELVVLAVGENCLPDLVEMLAARARRGQIYLHTSLGHGIQVMDPLETTGAVVIAAHQLGERVWATAAADELGETIVGLLVGEFGGNAVAVTETQRARLAAARTYAGFLEHIRRDARNLYLEALGNLDYAEDLVEEQSTPARLADVDGPGGIAAQHAAIDDPGVARTYRELVRRTAELTRADDVELWAIQQE</sequence>